<dbReference type="Gene3D" id="3.60.20.40">
    <property type="match status" value="1"/>
</dbReference>
<dbReference type="GO" id="GO:0006751">
    <property type="term" value="P:glutathione catabolic process"/>
    <property type="evidence" value="ECO:0007669"/>
    <property type="project" value="InterPro"/>
</dbReference>
<dbReference type="PANTHER" id="PTHR11686:SF9">
    <property type="entry name" value="RE13973P"/>
    <property type="match status" value="1"/>
</dbReference>
<feature type="binding site" evidence="2">
    <location>
        <begin position="109"/>
        <end position="110"/>
    </location>
    <ligand>
        <name>L-glutamate</name>
        <dbReference type="ChEBI" id="CHEBI:29985"/>
    </ligand>
</feature>
<dbReference type="Proteomes" id="UP001154078">
    <property type="component" value="Chromosome 9"/>
</dbReference>
<feature type="binding site" evidence="2">
    <location>
        <begin position="64"/>
        <end position="66"/>
    </location>
    <ligand>
        <name>L-glutamate</name>
        <dbReference type="ChEBI" id="CHEBI:29985"/>
    </ligand>
</feature>
<dbReference type="GO" id="GO:0005886">
    <property type="term" value="C:plasma membrane"/>
    <property type="evidence" value="ECO:0007669"/>
    <property type="project" value="TreeGrafter"/>
</dbReference>
<dbReference type="GO" id="GO:0036374">
    <property type="term" value="F:glutathione hydrolase activity"/>
    <property type="evidence" value="ECO:0007669"/>
    <property type="project" value="InterPro"/>
</dbReference>
<keyword evidence="4" id="KW-1185">Reference proteome</keyword>
<evidence type="ECO:0000313" key="4">
    <source>
        <dbReference type="Proteomes" id="UP001154078"/>
    </source>
</evidence>
<dbReference type="EMBL" id="OV121140">
    <property type="protein sequence ID" value="CAH0563723.1"/>
    <property type="molecule type" value="Genomic_DNA"/>
</dbReference>
<feature type="binding site" evidence="2">
    <location>
        <position position="88"/>
    </location>
    <ligand>
        <name>L-glutamate</name>
        <dbReference type="ChEBI" id="CHEBI:29985"/>
    </ligand>
</feature>
<gene>
    <name evidence="3" type="ORF">MELIAE_LOCUS12472</name>
</gene>
<dbReference type="InterPro" id="IPR043137">
    <property type="entry name" value="GGT_ssub_C"/>
</dbReference>
<dbReference type="PANTHER" id="PTHR11686">
    <property type="entry name" value="GAMMA GLUTAMYL TRANSPEPTIDASE"/>
    <property type="match status" value="1"/>
</dbReference>
<dbReference type="InterPro" id="IPR000101">
    <property type="entry name" value="GGT_peptidase"/>
</dbReference>
<dbReference type="AlphaFoldDB" id="A0A9P0BKC4"/>
<evidence type="ECO:0000313" key="3">
    <source>
        <dbReference type="EMBL" id="CAH0563723.1"/>
    </source>
</evidence>
<sequence>MKKCINHMDADCIESIRSKVLATPKTRANLDFYSDECFSSYCGGGTCNVCVLASNGDAIAITSSINSAYGAMFASPSTGIILNNHMMDFNVAKDPLSLNDVEPEKQPLSSMSPTIILNKSTGLIRLVIGAAGGPKIITAVSQIILEHILYEVPLEEAMENRRLHHQLMPMKLFYEGGFPYVREMRDFGHEVEELRTININDLFIHLSSSASSIQLIDGVVKAFGDKRRHGSGATTQKTNDSV</sequence>
<evidence type="ECO:0000256" key="1">
    <source>
        <dbReference type="PIRSR" id="PIRSR600101-1"/>
    </source>
</evidence>
<protein>
    <submittedName>
        <fullName evidence="3">Uncharacterized protein</fullName>
    </submittedName>
</protein>
<feature type="binding site" evidence="2">
    <location>
        <position position="133"/>
    </location>
    <ligand>
        <name>L-glutamate</name>
        <dbReference type="ChEBI" id="CHEBI:29985"/>
    </ligand>
</feature>
<proteinExistence type="predicted"/>
<accession>A0A9P0BKC4</accession>
<dbReference type="InterPro" id="IPR029055">
    <property type="entry name" value="Ntn_hydrolases_N"/>
</dbReference>
<reference evidence="3" key="1">
    <citation type="submission" date="2021-12" db="EMBL/GenBank/DDBJ databases">
        <authorList>
            <person name="King R."/>
        </authorList>
    </citation>
    <scope>NUCLEOTIDE SEQUENCE</scope>
</reference>
<dbReference type="PRINTS" id="PR01210">
    <property type="entry name" value="GGTRANSPTASE"/>
</dbReference>
<dbReference type="SUPFAM" id="SSF56235">
    <property type="entry name" value="N-terminal nucleophile aminohydrolases (Ntn hydrolases)"/>
    <property type="match status" value="1"/>
</dbReference>
<dbReference type="OrthoDB" id="1081007at2759"/>
<organism evidence="3 4">
    <name type="scientific">Brassicogethes aeneus</name>
    <name type="common">Rape pollen beetle</name>
    <name type="synonym">Meligethes aeneus</name>
    <dbReference type="NCBI Taxonomy" id="1431903"/>
    <lineage>
        <taxon>Eukaryota</taxon>
        <taxon>Metazoa</taxon>
        <taxon>Ecdysozoa</taxon>
        <taxon>Arthropoda</taxon>
        <taxon>Hexapoda</taxon>
        <taxon>Insecta</taxon>
        <taxon>Pterygota</taxon>
        <taxon>Neoptera</taxon>
        <taxon>Endopterygota</taxon>
        <taxon>Coleoptera</taxon>
        <taxon>Polyphaga</taxon>
        <taxon>Cucujiformia</taxon>
        <taxon>Nitidulidae</taxon>
        <taxon>Meligethinae</taxon>
        <taxon>Brassicogethes</taxon>
    </lineage>
</organism>
<name>A0A9P0BKC4_BRAAE</name>
<evidence type="ECO:0000256" key="2">
    <source>
        <dbReference type="PIRSR" id="PIRSR600101-2"/>
    </source>
</evidence>
<feature type="active site" description="Nucleophile" evidence="1">
    <location>
        <position position="46"/>
    </location>
</feature>
<dbReference type="Pfam" id="PF01019">
    <property type="entry name" value="G_glu_transpept"/>
    <property type="match status" value="1"/>
</dbReference>